<reference evidence="2" key="2">
    <citation type="submission" date="2021-04" db="EMBL/GenBank/DDBJ databases">
        <authorList>
            <person name="Gilroy R."/>
        </authorList>
    </citation>
    <scope>NUCLEOTIDE SEQUENCE</scope>
    <source>
        <strain evidence="2">ChiGjej6B6-1540</strain>
    </source>
</reference>
<keyword evidence="2" id="KW-0378">Hydrolase</keyword>
<sequence length="270" mass="30112">MTDYPQKEIYDMGDLEAIVRILRAPGGCPWDAQQTHESIRRDFLEEVYEVAEAIDQKSVEHLKEELGDVLLQVLLHTRMEEEAGRFTLNDVTDGICRKLIYRHPHVFGDVTVSGTGEVLTNWEALKRKEKGQASTGDALDAVARSLPALWRAEKVQKKAAKAGFDWPDASGALDKVGEELTELRQAMADGTNISEELGDLLFAVVNAARFAKCDPEVSLNAATDKFISRFRTVEELAKGQDKPMESMSLEELDALWDQAKVLEKKTASHP</sequence>
<dbReference type="GO" id="GO:0006950">
    <property type="term" value="P:response to stress"/>
    <property type="evidence" value="ECO:0007669"/>
    <property type="project" value="UniProtKB-ARBA"/>
</dbReference>
<dbReference type="GO" id="GO:0046061">
    <property type="term" value="P:dATP catabolic process"/>
    <property type="evidence" value="ECO:0007669"/>
    <property type="project" value="TreeGrafter"/>
</dbReference>
<evidence type="ECO:0000313" key="3">
    <source>
        <dbReference type="Proteomes" id="UP000824192"/>
    </source>
</evidence>
<dbReference type="SUPFAM" id="SSF101386">
    <property type="entry name" value="all-alpha NTP pyrophosphatases"/>
    <property type="match status" value="2"/>
</dbReference>
<evidence type="ECO:0000313" key="2">
    <source>
        <dbReference type="EMBL" id="HIW94414.1"/>
    </source>
</evidence>
<dbReference type="GO" id="GO:0046047">
    <property type="term" value="P:TTP catabolic process"/>
    <property type="evidence" value="ECO:0007669"/>
    <property type="project" value="TreeGrafter"/>
</dbReference>
<dbReference type="Proteomes" id="UP000824192">
    <property type="component" value="Unassembled WGS sequence"/>
</dbReference>
<comment type="caution">
    <text evidence="2">The sequence shown here is derived from an EMBL/GenBank/DDBJ whole genome shotgun (WGS) entry which is preliminary data.</text>
</comment>
<dbReference type="InterPro" id="IPR011551">
    <property type="entry name" value="NTP_PyrPHydrolase_MazG"/>
</dbReference>
<name>A0A9D1RUG8_9FIRM</name>
<feature type="domain" description="NTP pyrophosphohydrolase MazG-like" evidence="1">
    <location>
        <begin position="34"/>
        <end position="107"/>
    </location>
</feature>
<gene>
    <name evidence="2" type="primary">mazG</name>
    <name evidence="2" type="ORF">H9868_07735</name>
</gene>
<dbReference type="PANTHER" id="PTHR30522:SF0">
    <property type="entry name" value="NUCLEOSIDE TRIPHOSPHATE PYROPHOSPHOHYDROLASE"/>
    <property type="match status" value="1"/>
</dbReference>
<dbReference type="InterPro" id="IPR048015">
    <property type="entry name" value="NTP-PPase_MazG-like_N"/>
</dbReference>
<organism evidence="2 3">
    <name type="scientific">Candidatus Flavonifractor merdipullorum</name>
    <dbReference type="NCBI Taxonomy" id="2838590"/>
    <lineage>
        <taxon>Bacteria</taxon>
        <taxon>Bacillati</taxon>
        <taxon>Bacillota</taxon>
        <taxon>Clostridia</taxon>
        <taxon>Eubacteriales</taxon>
        <taxon>Oscillospiraceae</taxon>
        <taxon>Flavonifractor</taxon>
    </lineage>
</organism>
<dbReference type="CDD" id="cd11529">
    <property type="entry name" value="NTP-PPase_MazG_Cterm"/>
    <property type="match status" value="1"/>
</dbReference>
<dbReference type="InterPro" id="IPR048011">
    <property type="entry name" value="NTP-PPase_MazG-like_C"/>
</dbReference>
<dbReference type="InterPro" id="IPR004518">
    <property type="entry name" value="MazG-like_dom"/>
</dbReference>
<dbReference type="NCBIfam" id="NF007113">
    <property type="entry name" value="PRK09562.1"/>
    <property type="match status" value="1"/>
</dbReference>
<dbReference type="AlphaFoldDB" id="A0A9D1RUG8"/>
<proteinExistence type="predicted"/>
<dbReference type="GO" id="GO:0046081">
    <property type="term" value="P:dUTP catabolic process"/>
    <property type="evidence" value="ECO:0007669"/>
    <property type="project" value="TreeGrafter"/>
</dbReference>
<dbReference type="EC" id="3.6.1.9" evidence="2"/>
<feature type="domain" description="NTP pyrophosphohydrolase MazG-like" evidence="1">
    <location>
        <begin position="176"/>
        <end position="229"/>
    </location>
</feature>
<dbReference type="GO" id="GO:0046076">
    <property type="term" value="P:dTTP catabolic process"/>
    <property type="evidence" value="ECO:0007669"/>
    <property type="project" value="TreeGrafter"/>
</dbReference>
<dbReference type="GO" id="GO:0046052">
    <property type="term" value="P:UTP catabolic process"/>
    <property type="evidence" value="ECO:0007669"/>
    <property type="project" value="TreeGrafter"/>
</dbReference>
<dbReference type="EMBL" id="DXGA01000164">
    <property type="protein sequence ID" value="HIW94414.1"/>
    <property type="molecule type" value="Genomic_DNA"/>
</dbReference>
<dbReference type="Gene3D" id="1.10.287.1080">
    <property type="entry name" value="MazG-like"/>
    <property type="match status" value="2"/>
</dbReference>
<dbReference type="GO" id="GO:0006203">
    <property type="term" value="P:dGTP catabolic process"/>
    <property type="evidence" value="ECO:0007669"/>
    <property type="project" value="TreeGrafter"/>
</dbReference>
<protein>
    <submittedName>
        <fullName evidence="2">Nucleoside triphosphate pyrophosphohydrolase</fullName>
        <ecNumber evidence="2">3.6.1.9</ecNumber>
    </submittedName>
</protein>
<dbReference type="FunFam" id="1.10.287.1080:FF:000001">
    <property type="entry name" value="Nucleoside triphosphate pyrophosphohydrolase"/>
    <property type="match status" value="1"/>
</dbReference>
<dbReference type="NCBIfam" id="TIGR00444">
    <property type="entry name" value="mazG"/>
    <property type="match status" value="1"/>
</dbReference>
<evidence type="ECO:0000259" key="1">
    <source>
        <dbReference type="Pfam" id="PF03819"/>
    </source>
</evidence>
<dbReference type="FunFam" id="1.10.287.1080:FF:000003">
    <property type="entry name" value="Nucleoside triphosphate pyrophosphohydrolase"/>
    <property type="match status" value="1"/>
</dbReference>
<dbReference type="Pfam" id="PF03819">
    <property type="entry name" value="MazG"/>
    <property type="match status" value="2"/>
</dbReference>
<dbReference type="PANTHER" id="PTHR30522">
    <property type="entry name" value="NUCLEOSIDE TRIPHOSPHATE PYROPHOSPHOHYDROLASE"/>
    <property type="match status" value="1"/>
</dbReference>
<dbReference type="GO" id="GO:0047429">
    <property type="term" value="F:nucleoside triphosphate diphosphatase activity"/>
    <property type="evidence" value="ECO:0007669"/>
    <property type="project" value="UniProtKB-EC"/>
</dbReference>
<accession>A0A9D1RUG8</accession>
<dbReference type="CDD" id="cd11528">
    <property type="entry name" value="NTP-PPase_MazG_Nterm"/>
    <property type="match status" value="1"/>
</dbReference>
<reference evidence="2" key="1">
    <citation type="journal article" date="2021" name="PeerJ">
        <title>Extensive microbial diversity within the chicken gut microbiome revealed by metagenomics and culture.</title>
        <authorList>
            <person name="Gilroy R."/>
            <person name="Ravi A."/>
            <person name="Getino M."/>
            <person name="Pursley I."/>
            <person name="Horton D.L."/>
            <person name="Alikhan N.F."/>
            <person name="Baker D."/>
            <person name="Gharbi K."/>
            <person name="Hall N."/>
            <person name="Watson M."/>
            <person name="Adriaenssens E.M."/>
            <person name="Foster-Nyarko E."/>
            <person name="Jarju S."/>
            <person name="Secka A."/>
            <person name="Antonio M."/>
            <person name="Oren A."/>
            <person name="Chaudhuri R.R."/>
            <person name="La Ragione R."/>
            <person name="Hildebrand F."/>
            <person name="Pallen M.J."/>
        </authorList>
    </citation>
    <scope>NUCLEOTIDE SEQUENCE</scope>
    <source>
        <strain evidence="2">ChiGjej6B6-1540</strain>
    </source>
</reference>